<reference evidence="1" key="1">
    <citation type="submission" date="2020-10" db="EMBL/GenBank/DDBJ databases">
        <authorList>
            <person name="Gilroy R."/>
        </authorList>
    </citation>
    <scope>NUCLEOTIDE SEQUENCE</scope>
    <source>
        <strain evidence="1">CHK160-1198</strain>
    </source>
</reference>
<name>A0A9D1MQZ1_9FIRM</name>
<comment type="caution">
    <text evidence="1">The sequence shown here is derived from an EMBL/GenBank/DDBJ whole genome shotgun (WGS) entry which is preliminary data.</text>
</comment>
<dbReference type="PANTHER" id="PTHR36454">
    <property type="entry name" value="LMO2823 PROTEIN"/>
    <property type="match status" value="1"/>
</dbReference>
<evidence type="ECO:0000313" key="2">
    <source>
        <dbReference type="Proteomes" id="UP000824099"/>
    </source>
</evidence>
<dbReference type="PANTHER" id="PTHR36454:SF1">
    <property type="entry name" value="DUF1015 DOMAIN-CONTAINING PROTEIN"/>
    <property type="match status" value="1"/>
</dbReference>
<proteinExistence type="predicted"/>
<evidence type="ECO:0000313" key="1">
    <source>
        <dbReference type="EMBL" id="HIU64587.1"/>
    </source>
</evidence>
<dbReference type="AlphaFoldDB" id="A0A9D1MQZ1"/>
<protein>
    <submittedName>
        <fullName evidence="1">DUF1015 domain-containing protein</fullName>
    </submittedName>
</protein>
<dbReference type="InterPro" id="IPR008323">
    <property type="entry name" value="UCP033563"/>
</dbReference>
<reference evidence="1" key="2">
    <citation type="journal article" date="2021" name="PeerJ">
        <title>Extensive microbial diversity within the chicken gut microbiome revealed by metagenomics and culture.</title>
        <authorList>
            <person name="Gilroy R."/>
            <person name="Ravi A."/>
            <person name="Getino M."/>
            <person name="Pursley I."/>
            <person name="Horton D.L."/>
            <person name="Alikhan N.F."/>
            <person name="Baker D."/>
            <person name="Gharbi K."/>
            <person name="Hall N."/>
            <person name="Watson M."/>
            <person name="Adriaenssens E.M."/>
            <person name="Foster-Nyarko E."/>
            <person name="Jarju S."/>
            <person name="Secka A."/>
            <person name="Antonio M."/>
            <person name="Oren A."/>
            <person name="Chaudhuri R.R."/>
            <person name="La Ragione R."/>
            <person name="Hildebrand F."/>
            <person name="Pallen M.J."/>
        </authorList>
    </citation>
    <scope>NUCLEOTIDE SEQUENCE</scope>
    <source>
        <strain evidence="1">CHK160-1198</strain>
    </source>
</reference>
<dbReference type="Proteomes" id="UP000824099">
    <property type="component" value="Unassembled WGS sequence"/>
</dbReference>
<accession>A0A9D1MQZ1</accession>
<organism evidence="1 2">
    <name type="scientific">Candidatus Avacidaminococcus intestinavium</name>
    <dbReference type="NCBI Taxonomy" id="2840684"/>
    <lineage>
        <taxon>Bacteria</taxon>
        <taxon>Bacillati</taxon>
        <taxon>Bacillota</taxon>
        <taxon>Negativicutes</taxon>
        <taxon>Acidaminococcales</taxon>
        <taxon>Acidaminococcaceae</taxon>
        <taxon>Acidaminococcaceae incertae sedis</taxon>
        <taxon>Candidatus Avacidaminococcus</taxon>
    </lineage>
</organism>
<dbReference type="Pfam" id="PF06245">
    <property type="entry name" value="DUF1015"/>
    <property type="match status" value="1"/>
</dbReference>
<dbReference type="PIRSF" id="PIRSF033563">
    <property type="entry name" value="UCP033563"/>
    <property type="match status" value="1"/>
</dbReference>
<dbReference type="EMBL" id="DVNI01000102">
    <property type="protein sequence ID" value="HIU64587.1"/>
    <property type="molecule type" value="Genomic_DNA"/>
</dbReference>
<sequence length="416" mass="47716">MAIVKPFRGLRPIPKLAHEIASLPYDVVSTKEARYIIEKQPLSFLRVTKAEATLPENTDVHSKSVYERARNNLNQYIADGVLQKEKKDCFYIYAQEMQGRLQIGLVACVSVNEYKNNIIKKHELTRPDKELDRFNHITTTKAQTGFVFLTYKDTNDISAYLQDIMKNKVAEYSFITEDKIKHELYLVDDDAKIKYLQKAFLDVSHLYIADGHHRSAAALRVAEKQAVGRAGNNNYQAECFLAAIFPDSMLKVMDYNRLIKDLNGLTKQEFFLALQDYFILNEVGDELRKPQTVHEFMMYLENKWYSLRAKSSSYNAENIISSLDVEILQNNLLGPILGIENPRTDERIDFVGGIRGLKELMHRVDSGEFKVAFALYPTSIEQLLAVADADLIMPPKSTWFEPKLRDGMVIHMIGDE</sequence>
<gene>
    <name evidence="1" type="ORF">IAB06_06100</name>
</gene>